<dbReference type="Proteomes" id="UP001218423">
    <property type="component" value="Plasmid pAC1520"/>
</dbReference>
<name>A0AAJ6CT90_AERCA</name>
<reference evidence="1" key="1">
    <citation type="submission" date="2023-03" db="EMBL/GenBank/DDBJ databases">
        <title>Aeromonas caviae strain AC1520.</title>
        <authorList>
            <person name="Xie T."/>
            <person name="Zhang Q."/>
            <person name="Deng J."/>
            <person name="Li X."/>
        </authorList>
    </citation>
    <scope>NUCLEOTIDE SEQUENCE</scope>
    <source>
        <strain evidence="1">AC1520</strain>
        <plasmid evidence="1">pAC1520</plasmid>
    </source>
</reference>
<accession>A0AAJ6CT90</accession>
<keyword evidence="1" id="KW-0614">Plasmid</keyword>
<evidence type="ECO:0000313" key="2">
    <source>
        <dbReference type="Proteomes" id="UP001218423"/>
    </source>
</evidence>
<gene>
    <name evidence="1" type="ORF">P5S46_21195</name>
</gene>
<protein>
    <submittedName>
        <fullName evidence="1">Uncharacterized protein</fullName>
    </submittedName>
</protein>
<dbReference type="AlphaFoldDB" id="A0AAJ6CT90"/>
<geneLocation type="plasmid" evidence="1 2">
    <name>pAC1520</name>
</geneLocation>
<proteinExistence type="predicted"/>
<dbReference type="EMBL" id="CP120943">
    <property type="protein sequence ID" value="WFG00280.1"/>
    <property type="molecule type" value="Genomic_DNA"/>
</dbReference>
<organism evidence="1 2">
    <name type="scientific">Aeromonas caviae</name>
    <name type="common">Aeromonas punctata</name>
    <dbReference type="NCBI Taxonomy" id="648"/>
    <lineage>
        <taxon>Bacteria</taxon>
        <taxon>Pseudomonadati</taxon>
        <taxon>Pseudomonadota</taxon>
        <taxon>Gammaproteobacteria</taxon>
        <taxon>Aeromonadales</taxon>
        <taxon>Aeromonadaceae</taxon>
        <taxon>Aeromonas</taxon>
    </lineage>
</organism>
<dbReference type="RefSeq" id="WP_128342711.1">
    <property type="nucleotide sequence ID" value="NZ_CAWOMG010000077.1"/>
</dbReference>
<evidence type="ECO:0000313" key="1">
    <source>
        <dbReference type="EMBL" id="WFG00280.1"/>
    </source>
</evidence>
<sequence>MTDRINMAAQLAQPVLVSTFREYVKNSNYSGYQLRKLFKLSVEEMAELLFLESAENDIQMPHLQHLFNLYSLFPELIPEVSSYEVDSILVESLTMRIPESRPVRGGDAKQLRTIHQLSADQARSYYRMSPNSYASMTGKGALASLLNPTIAIMTRVWAANPLYVPKERDWTFDEISKIVPDTPRNSGIALGKQQSSATRWGHDVNMTPVVKACASLMVRTVVDDSYETWLEYVNEEAKSRGVENVFSKGHWNKGEIKTQHANQVDKLKKGMNK</sequence>